<dbReference type="AlphaFoldDB" id="A0A0A1U6Q6"/>
<keyword evidence="2" id="KW-1185">Reference proteome</keyword>
<reference evidence="1 2" key="1">
    <citation type="submission" date="2012-10" db="EMBL/GenBank/DDBJ databases">
        <authorList>
            <person name="Zafar N."/>
            <person name="Inman J."/>
            <person name="Hall N."/>
            <person name="Lorenzi H."/>
            <person name="Caler E."/>
        </authorList>
    </citation>
    <scope>NUCLEOTIDE SEQUENCE [LARGE SCALE GENOMIC DNA]</scope>
    <source>
        <strain evidence="1 2">IP1</strain>
    </source>
</reference>
<name>A0A0A1U6Q6_ENTIV</name>
<dbReference type="KEGG" id="eiv:EIN_097980"/>
<dbReference type="OrthoDB" id="27498at2759"/>
<dbReference type="Proteomes" id="UP000014680">
    <property type="component" value="Unassembled WGS sequence"/>
</dbReference>
<dbReference type="VEuPathDB" id="AmoebaDB:EIN_097980"/>
<sequence length="166" mass="20195">MTRQQDYRINPNVKNVFTDYERYFMLFGTRFDLWPDSAFPYQREYSIRSLRDYLSNPNVYYFCPREIKNRIYSMSAIQFVLSKIRRGTYKFPKELTNTYNEGWELGCDICLLKEMDREGLEYFEMYLRNDSINYVLSTVMKYNAEQQICFIKQRCALLLRTILVKV</sequence>
<gene>
    <name evidence="1" type="ORF">EIN_097980</name>
</gene>
<protein>
    <submittedName>
        <fullName evidence="1">Uncharacterized protein</fullName>
    </submittedName>
</protein>
<dbReference type="GeneID" id="14886429"/>
<accession>A0A0A1U6Q6</accession>
<evidence type="ECO:0000313" key="2">
    <source>
        <dbReference type="Proteomes" id="UP000014680"/>
    </source>
</evidence>
<proteinExistence type="predicted"/>
<evidence type="ECO:0000313" key="1">
    <source>
        <dbReference type="EMBL" id="ELP87511.1"/>
    </source>
</evidence>
<organism evidence="1 2">
    <name type="scientific">Entamoeba invadens IP1</name>
    <dbReference type="NCBI Taxonomy" id="370355"/>
    <lineage>
        <taxon>Eukaryota</taxon>
        <taxon>Amoebozoa</taxon>
        <taxon>Evosea</taxon>
        <taxon>Archamoebae</taxon>
        <taxon>Mastigamoebida</taxon>
        <taxon>Entamoebidae</taxon>
        <taxon>Entamoeba</taxon>
    </lineage>
</organism>
<dbReference type="EMBL" id="KB206860">
    <property type="protein sequence ID" value="ELP87511.1"/>
    <property type="molecule type" value="Genomic_DNA"/>
</dbReference>
<dbReference type="RefSeq" id="XP_004254282.1">
    <property type="nucleotide sequence ID" value="XM_004254234.1"/>
</dbReference>